<dbReference type="PANTHER" id="PTHR43849:SF2">
    <property type="entry name" value="BLL3936 PROTEIN"/>
    <property type="match status" value="1"/>
</dbReference>
<name>A0ABU0CXY3_9BACI</name>
<accession>A0ABU0CXY3</accession>
<keyword evidence="1" id="KW-0175">Coiled coil</keyword>
<feature type="transmembrane region" description="Helical" evidence="2">
    <location>
        <begin position="97"/>
        <end position="113"/>
    </location>
</feature>
<feature type="domain" description="TRAP C4-dicarboxylate transport system permease DctM subunit" evidence="3">
    <location>
        <begin position="105"/>
        <end position="539"/>
    </location>
</feature>
<dbReference type="Pfam" id="PF06808">
    <property type="entry name" value="DctM"/>
    <property type="match status" value="1"/>
</dbReference>
<protein>
    <submittedName>
        <fullName evidence="4">TRAP transporter 4TM/12TM fusion protein</fullName>
    </submittedName>
</protein>
<feature type="transmembrane region" description="Helical" evidence="2">
    <location>
        <begin position="57"/>
        <end position="77"/>
    </location>
</feature>
<keyword evidence="5" id="KW-1185">Reference proteome</keyword>
<feature type="transmembrane region" description="Helical" evidence="2">
    <location>
        <begin position="31"/>
        <end position="50"/>
    </location>
</feature>
<feature type="transmembrane region" description="Helical" evidence="2">
    <location>
        <begin position="422"/>
        <end position="444"/>
    </location>
</feature>
<feature type="transmembrane region" description="Helical" evidence="2">
    <location>
        <begin position="392"/>
        <end position="416"/>
    </location>
</feature>
<keyword evidence="2" id="KW-1133">Transmembrane helix</keyword>
<feature type="transmembrane region" description="Helical" evidence="2">
    <location>
        <begin position="480"/>
        <end position="502"/>
    </location>
</feature>
<feature type="transmembrane region" description="Helical" evidence="2">
    <location>
        <begin position="162"/>
        <end position="185"/>
    </location>
</feature>
<feature type="transmembrane region" description="Helical" evidence="2">
    <location>
        <begin position="120"/>
        <end position="142"/>
    </location>
</feature>
<evidence type="ECO:0000256" key="2">
    <source>
        <dbReference type="SAM" id="Phobius"/>
    </source>
</evidence>
<evidence type="ECO:0000259" key="3">
    <source>
        <dbReference type="Pfam" id="PF06808"/>
    </source>
</evidence>
<feature type="transmembrane region" description="Helical" evidence="2">
    <location>
        <begin position="579"/>
        <end position="608"/>
    </location>
</feature>
<comment type="caution">
    <text evidence="4">The sequence shown here is derived from an EMBL/GenBank/DDBJ whole genome shotgun (WGS) entry which is preliminary data.</text>
</comment>
<feature type="transmembrane region" description="Helical" evidence="2">
    <location>
        <begin position="355"/>
        <end position="371"/>
    </location>
</feature>
<reference evidence="4 5" key="1">
    <citation type="submission" date="2023-07" db="EMBL/GenBank/DDBJ databases">
        <title>Genomic Encyclopedia of Type Strains, Phase IV (KMG-IV): sequencing the most valuable type-strain genomes for metagenomic binning, comparative biology and taxonomic classification.</title>
        <authorList>
            <person name="Goeker M."/>
        </authorList>
    </citation>
    <scope>NUCLEOTIDE SEQUENCE [LARGE SCALE GENOMIC DNA]</scope>
    <source>
        <strain evidence="4 5">DSM 17740</strain>
    </source>
</reference>
<dbReference type="NCBIfam" id="TIGR02123">
    <property type="entry name" value="TRAP_fused"/>
    <property type="match status" value="1"/>
</dbReference>
<feature type="transmembrane region" description="Helical" evidence="2">
    <location>
        <begin position="330"/>
        <end position="349"/>
    </location>
</feature>
<gene>
    <name evidence="4" type="ORF">J2S00_003862</name>
</gene>
<dbReference type="RefSeq" id="WP_307343619.1">
    <property type="nucleotide sequence ID" value="NZ_JAUSUQ010000027.1"/>
</dbReference>
<feature type="transmembrane region" description="Helical" evidence="2">
    <location>
        <begin position="288"/>
        <end position="309"/>
    </location>
</feature>
<dbReference type="InterPro" id="IPR011853">
    <property type="entry name" value="TRAP_DctM-Dct_fused"/>
</dbReference>
<organism evidence="4 5">
    <name type="scientific">Caldalkalibacillus uzonensis</name>
    <dbReference type="NCBI Taxonomy" id="353224"/>
    <lineage>
        <taxon>Bacteria</taxon>
        <taxon>Bacillati</taxon>
        <taxon>Bacillota</taxon>
        <taxon>Bacilli</taxon>
        <taxon>Bacillales</taxon>
        <taxon>Bacillaceae</taxon>
        <taxon>Caldalkalibacillus</taxon>
    </lineage>
</organism>
<feature type="transmembrane region" description="Helical" evidence="2">
    <location>
        <begin position="514"/>
        <end position="537"/>
    </location>
</feature>
<feature type="transmembrane region" description="Helical" evidence="2">
    <location>
        <begin position="543"/>
        <end position="567"/>
    </location>
</feature>
<keyword evidence="2" id="KW-0472">Membrane</keyword>
<keyword evidence="2" id="KW-0812">Transmembrane</keyword>
<dbReference type="InterPro" id="IPR010656">
    <property type="entry name" value="DctM"/>
</dbReference>
<sequence>MARILIPASLAICWSLFQLYTAGFAAFPANVQRAIHVSFALALTFSLFPLTRDNKKITWQILDYITIILPLVIGGYVVYHADRISSRIWHVDPVEGFDFWFGLLFILLVLEASRRAVGKVITLLAVIFIGYAYVGPYLSGLISHRGVNSEGLVDLLFLSPDGIFGVPIGVSAEYVFYFVLFGAFLEKSGGGQLFIDIAYRLTRHLKGGSAKAAIVSSALMGSVNGSAVGNVVSTGIFTIPLMKKTGYSKRDSAAIEALASTGGQIMPPIMGAAAFLMAEMIGIPYAEIILAALIPALLYFLSLLVIVHLKAKKDNLNANNENIKQQQDKILKRIHLLLPLVILVTLIFLGYTLSTAAFWAIVSIVAVSYFRKDTCMGINKIASAMEDGAKQAVKVAIPCAVAGIIVGVISLSGLGLKFTDLIVQWSFGNLILAMILIAIGCIILGMGMPTTSAYIMGAILLTPALVQFEVERLAAHMFVLYFAVLSMITPPIALASYSAASISGAKMGETSIRALLFGLAFFLIPFSFVFNPSLLLIGEISEIIWTIFSTTLGIVALSVCIIGYLFANISWLMRSCMCAAAILMIVPYITFDIIGITLFLVLVIIHWLRIKYFLKNEPTGRSFPKMIERKIISKYLNLR</sequence>
<feature type="coiled-coil region" evidence="1">
    <location>
        <begin position="306"/>
        <end position="333"/>
    </location>
</feature>
<proteinExistence type="predicted"/>
<evidence type="ECO:0000256" key="1">
    <source>
        <dbReference type="SAM" id="Coils"/>
    </source>
</evidence>
<feature type="transmembrane region" description="Helical" evidence="2">
    <location>
        <begin position="253"/>
        <end position="276"/>
    </location>
</feature>
<dbReference type="Proteomes" id="UP001232445">
    <property type="component" value="Unassembled WGS sequence"/>
</dbReference>
<dbReference type="PANTHER" id="PTHR43849">
    <property type="entry name" value="BLL3936 PROTEIN"/>
    <property type="match status" value="1"/>
</dbReference>
<evidence type="ECO:0000313" key="4">
    <source>
        <dbReference type="EMBL" id="MDQ0341018.1"/>
    </source>
</evidence>
<evidence type="ECO:0000313" key="5">
    <source>
        <dbReference type="Proteomes" id="UP001232445"/>
    </source>
</evidence>
<dbReference type="EMBL" id="JAUSUQ010000027">
    <property type="protein sequence ID" value="MDQ0341018.1"/>
    <property type="molecule type" value="Genomic_DNA"/>
</dbReference>